<dbReference type="PROSITE" id="PS50600">
    <property type="entry name" value="ULP_PROTEASE"/>
    <property type="match status" value="1"/>
</dbReference>
<gene>
    <name evidence="7" type="ORF">SMN809_LOCUS70904</name>
</gene>
<evidence type="ECO:0000256" key="1">
    <source>
        <dbReference type="ARBA" id="ARBA00005234"/>
    </source>
</evidence>
<dbReference type="GO" id="GO:0016926">
    <property type="term" value="P:protein desumoylation"/>
    <property type="evidence" value="ECO:0007669"/>
    <property type="project" value="TreeGrafter"/>
</dbReference>
<proteinExistence type="inferred from homology"/>
<dbReference type="InterPro" id="IPR051947">
    <property type="entry name" value="Sentrin-specific_protease"/>
</dbReference>
<evidence type="ECO:0000256" key="2">
    <source>
        <dbReference type="ARBA" id="ARBA00022553"/>
    </source>
</evidence>
<protein>
    <recommendedName>
        <fullName evidence="6">Ubiquitin-like protease family profile domain-containing protein</fullName>
    </recommendedName>
</protein>
<name>A0A8S3HVQ9_9BILA</name>
<dbReference type="GO" id="GO:0005737">
    <property type="term" value="C:cytoplasm"/>
    <property type="evidence" value="ECO:0007669"/>
    <property type="project" value="TreeGrafter"/>
</dbReference>
<dbReference type="EMBL" id="CAJOBI010322466">
    <property type="protein sequence ID" value="CAF5187217.1"/>
    <property type="molecule type" value="Genomic_DNA"/>
</dbReference>
<dbReference type="AlphaFoldDB" id="A0A8S3HVQ9"/>
<evidence type="ECO:0000256" key="3">
    <source>
        <dbReference type="ARBA" id="ARBA00022670"/>
    </source>
</evidence>
<evidence type="ECO:0000259" key="6">
    <source>
        <dbReference type="PROSITE" id="PS50600"/>
    </source>
</evidence>
<dbReference type="SUPFAM" id="SSF54001">
    <property type="entry name" value="Cysteine proteinases"/>
    <property type="match status" value="1"/>
</dbReference>
<dbReference type="GO" id="GO:0005634">
    <property type="term" value="C:nucleus"/>
    <property type="evidence" value="ECO:0007669"/>
    <property type="project" value="TreeGrafter"/>
</dbReference>
<comment type="similarity">
    <text evidence="1">Belongs to the peptidase C48 family.</text>
</comment>
<feature type="domain" description="Ubiquitin-like protease family profile" evidence="6">
    <location>
        <begin position="1"/>
        <end position="118"/>
    </location>
</feature>
<evidence type="ECO:0000313" key="8">
    <source>
        <dbReference type="Proteomes" id="UP000676336"/>
    </source>
</evidence>
<dbReference type="Gene3D" id="3.30.310.130">
    <property type="entry name" value="Ubiquitin-related"/>
    <property type="match status" value="1"/>
</dbReference>
<dbReference type="PANTHER" id="PTHR46896:SF3">
    <property type="entry name" value="FI06413P-RELATED"/>
    <property type="match status" value="1"/>
</dbReference>
<dbReference type="Pfam" id="PF02902">
    <property type="entry name" value="Peptidase_C48"/>
    <property type="match status" value="1"/>
</dbReference>
<evidence type="ECO:0000256" key="4">
    <source>
        <dbReference type="ARBA" id="ARBA00022786"/>
    </source>
</evidence>
<reference evidence="7" key="1">
    <citation type="submission" date="2021-02" db="EMBL/GenBank/DDBJ databases">
        <authorList>
            <person name="Nowell W R."/>
        </authorList>
    </citation>
    <scope>NUCLEOTIDE SEQUENCE</scope>
</reference>
<sequence length="118" mass="14255">MTITCFLSLPPMNIELEMIVCLQKLNIILELKFISYYSYHKIMFEKFRAAERRYNRVKRWLRDVDIFSKDYLIVPINQTAHWYLVVIQFHNNVPTEGDLISDDDESHGMKIKLNYIFF</sequence>
<keyword evidence="3" id="KW-0645">Protease</keyword>
<dbReference type="GO" id="GO:0006508">
    <property type="term" value="P:proteolysis"/>
    <property type="evidence" value="ECO:0007669"/>
    <property type="project" value="UniProtKB-KW"/>
</dbReference>
<accession>A0A8S3HVQ9</accession>
<keyword evidence="5" id="KW-0378">Hydrolase</keyword>
<evidence type="ECO:0000313" key="7">
    <source>
        <dbReference type="EMBL" id="CAF5187217.1"/>
    </source>
</evidence>
<comment type="caution">
    <text evidence="7">The sequence shown here is derived from an EMBL/GenBank/DDBJ whole genome shotgun (WGS) entry which is preliminary data.</text>
</comment>
<organism evidence="7 8">
    <name type="scientific">Rotaria magnacalcarata</name>
    <dbReference type="NCBI Taxonomy" id="392030"/>
    <lineage>
        <taxon>Eukaryota</taxon>
        <taxon>Metazoa</taxon>
        <taxon>Spiralia</taxon>
        <taxon>Gnathifera</taxon>
        <taxon>Rotifera</taxon>
        <taxon>Eurotatoria</taxon>
        <taxon>Bdelloidea</taxon>
        <taxon>Philodinida</taxon>
        <taxon>Philodinidae</taxon>
        <taxon>Rotaria</taxon>
    </lineage>
</organism>
<dbReference type="PANTHER" id="PTHR46896">
    <property type="entry name" value="SENTRIN-SPECIFIC PROTEASE"/>
    <property type="match status" value="1"/>
</dbReference>
<dbReference type="InterPro" id="IPR003653">
    <property type="entry name" value="Peptidase_C48_C"/>
</dbReference>
<dbReference type="GO" id="GO:0070139">
    <property type="term" value="F:SUMO-specific endopeptidase activity"/>
    <property type="evidence" value="ECO:0007669"/>
    <property type="project" value="TreeGrafter"/>
</dbReference>
<evidence type="ECO:0000256" key="5">
    <source>
        <dbReference type="ARBA" id="ARBA00022801"/>
    </source>
</evidence>
<keyword evidence="2" id="KW-0597">Phosphoprotein</keyword>
<dbReference type="Proteomes" id="UP000676336">
    <property type="component" value="Unassembled WGS sequence"/>
</dbReference>
<dbReference type="InterPro" id="IPR038765">
    <property type="entry name" value="Papain-like_cys_pep_sf"/>
</dbReference>
<keyword evidence="4" id="KW-0833">Ubl conjugation pathway</keyword>